<accession>A0A855SGZ7</accession>
<proteinExistence type="inferred from homology"/>
<sequence>MPSRTVLPTTLKKLEVFSEFIKSGSVDIVANSQCINKLSVYRILREVEEDLGFKLFKRNGRRLEPLESASILYESVIQASKSLTDGIAKAKANSGLSDKQLNVGIVNSLSVDLVPYLIKSFNERCKDIDLIFHSDSNDSLINQLENNMLDAILIYGDDAIEKLANMVVLKVIDDTLSFVTSTDSQSKPDASQIPVGVKYLSNQKMLVLKQDFGLRKIYDQLLKSTIQKPKIYSEFSSIFSLSFSLRAGDYGTILPSRLSSIAKQLELNFYPLASDKKYSIYLIFPRAIERTFHMRSLVAACRMYRIKIK</sequence>
<gene>
    <name evidence="7" type="ORF">C0W41_10710</name>
</gene>
<dbReference type="Pfam" id="PF03466">
    <property type="entry name" value="LysR_substrate"/>
    <property type="match status" value="1"/>
</dbReference>
<evidence type="ECO:0000256" key="1">
    <source>
        <dbReference type="ARBA" id="ARBA00009437"/>
    </source>
</evidence>
<dbReference type="InterPro" id="IPR036388">
    <property type="entry name" value="WH-like_DNA-bd_sf"/>
</dbReference>
<dbReference type="InterPro" id="IPR005119">
    <property type="entry name" value="LysR_subst-bd"/>
</dbReference>
<evidence type="ECO:0000313" key="8">
    <source>
        <dbReference type="Proteomes" id="UP000241440"/>
    </source>
</evidence>
<dbReference type="PANTHER" id="PTHR30346">
    <property type="entry name" value="TRANSCRIPTIONAL DUAL REGULATOR HCAR-RELATED"/>
    <property type="match status" value="1"/>
</dbReference>
<comment type="caution">
    <text evidence="7">The sequence shown here is derived from an EMBL/GenBank/DDBJ whole genome shotgun (WGS) entry which is preliminary data.</text>
</comment>
<dbReference type="InterPro" id="IPR036390">
    <property type="entry name" value="WH_DNA-bd_sf"/>
</dbReference>
<reference evidence="7 8" key="1">
    <citation type="submission" date="2018-01" db="EMBL/GenBank/DDBJ databases">
        <title>Whole genome sequencing of Histamine producing bacteria.</title>
        <authorList>
            <person name="Butler K."/>
        </authorList>
    </citation>
    <scope>NUCLEOTIDE SEQUENCE [LARGE SCALE GENOMIC DNA]</scope>
    <source>
        <strain evidence="7 8">A2-1</strain>
    </source>
</reference>
<evidence type="ECO:0000256" key="4">
    <source>
        <dbReference type="ARBA" id="ARBA00023163"/>
    </source>
</evidence>
<dbReference type="RefSeq" id="WP_045132275.1">
    <property type="nucleotide sequence ID" value="NZ_JZSV01000006.1"/>
</dbReference>
<dbReference type="PANTHER" id="PTHR30346:SF0">
    <property type="entry name" value="HCA OPERON TRANSCRIPTIONAL ACTIVATOR HCAR"/>
    <property type="match status" value="1"/>
</dbReference>
<dbReference type="Gene3D" id="1.10.10.10">
    <property type="entry name" value="Winged helix-like DNA-binding domain superfamily/Winged helix DNA-binding domain"/>
    <property type="match status" value="1"/>
</dbReference>
<protein>
    <submittedName>
        <fullName evidence="7">LysR family transcriptional regulator</fullName>
    </submittedName>
</protein>
<keyword evidence="4" id="KW-0804">Transcription</keyword>
<evidence type="ECO:0000259" key="6">
    <source>
        <dbReference type="Pfam" id="PF03466"/>
    </source>
</evidence>
<dbReference type="GO" id="GO:0032993">
    <property type="term" value="C:protein-DNA complex"/>
    <property type="evidence" value="ECO:0007669"/>
    <property type="project" value="TreeGrafter"/>
</dbReference>
<feature type="domain" description="LysR substrate-binding" evidence="6">
    <location>
        <begin position="97"/>
        <end position="302"/>
    </location>
</feature>
<dbReference type="GeneID" id="61228852"/>
<dbReference type="EMBL" id="PYOY01000004">
    <property type="protein sequence ID" value="PSX07706.1"/>
    <property type="molecule type" value="Genomic_DNA"/>
</dbReference>
<dbReference type="SUPFAM" id="SSF46785">
    <property type="entry name" value="Winged helix' DNA-binding domain"/>
    <property type="match status" value="1"/>
</dbReference>
<evidence type="ECO:0000256" key="3">
    <source>
        <dbReference type="ARBA" id="ARBA00023125"/>
    </source>
</evidence>
<feature type="domain" description="HTH lysR-type" evidence="5">
    <location>
        <begin position="11"/>
        <end position="65"/>
    </location>
</feature>
<dbReference type="SUPFAM" id="SSF53850">
    <property type="entry name" value="Periplasmic binding protein-like II"/>
    <property type="match status" value="1"/>
</dbReference>
<keyword evidence="3" id="KW-0238">DNA-binding</keyword>
<dbReference type="Gene3D" id="3.40.190.290">
    <property type="match status" value="1"/>
</dbReference>
<dbReference type="AlphaFoldDB" id="A0A855SGZ7"/>
<keyword evidence="2" id="KW-0805">Transcription regulation</keyword>
<dbReference type="GO" id="GO:0003700">
    <property type="term" value="F:DNA-binding transcription factor activity"/>
    <property type="evidence" value="ECO:0007669"/>
    <property type="project" value="InterPro"/>
</dbReference>
<dbReference type="InterPro" id="IPR000847">
    <property type="entry name" value="LysR_HTH_N"/>
</dbReference>
<evidence type="ECO:0000259" key="5">
    <source>
        <dbReference type="Pfam" id="PF00126"/>
    </source>
</evidence>
<dbReference type="Proteomes" id="UP000241440">
    <property type="component" value="Unassembled WGS sequence"/>
</dbReference>
<comment type="similarity">
    <text evidence="1">Belongs to the LysR transcriptional regulatory family.</text>
</comment>
<name>A0A855SGZ7_PHOAN</name>
<dbReference type="GO" id="GO:0003677">
    <property type="term" value="F:DNA binding"/>
    <property type="evidence" value="ECO:0007669"/>
    <property type="project" value="UniProtKB-KW"/>
</dbReference>
<evidence type="ECO:0000256" key="2">
    <source>
        <dbReference type="ARBA" id="ARBA00023015"/>
    </source>
</evidence>
<organism evidence="7 8">
    <name type="scientific">Photobacterium angustum</name>
    <dbReference type="NCBI Taxonomy" id="661"/>
    <lineage>
        <taxon>Bacteria</taxon>
        <taxon>Pseudomonadati</taxon>
        <taxon>Pseudomonadota</taxon>
        <taxon>Gammaproteobacteria</taxon>
        <taxon>Vibrionales</taxon>
        <taxon>Vibrionaceae</taxon>
        <taxon>Photobacterium</taxon>
    </lineage>
</organism>
<dbReference type="Pfam" id="PF00126">
    <property type="entry name" value="HTH_1"/>
    <property type="match status" value="1"/>
</dbReference>
<evidence type="ECO:0000313" key="7">
    <source>
        <dbReference type="EMBL" id="PSX07706.1"/>
    </source>
</evidence>